<evidence type="ECO:0000313" key="2">
    <source>
        <dbReference type="EMBL" id="GGZ64217.1"/>
    </source>
</evidence>
<name>A0ABQ3C131_9GAMM</name>
<reference evidence="3" key="1">
    <citation type="journal article" date="2019" name="Int. J. Syst. Evol. Microbiol.">
        <title>The Global Catalogue of Microorganisms (GCM) 10K type strain sequencing project: providing services to taxonomists for standard genome sequencing and annotation.</title>
        <authorList>
            <consortium name="The Broad Institute Genomics Platform"/>
            <consortium name="The Broad Institute Genome Sequencing Center for Infectious Disease"/>
            <person name="Wu L."/>
            <person name="Ma J."/>
        </authorList>
    </citation>
    <scope>NUCLEOTIDE SEQUENCE [LARGE SCALE GENOMIC DNA]</scope>
    <source>
        <strain evidence="3">KCTC 22558</strain>
    </source>
</reference>
<comment type="caution">
    <text evidence="2">The sequence shown here is derived from an EMBL/GenBank/DDBJ whole genome shotgun (WGS) entry which is preliminary data.</text>
</comment>
<accession>A0ABQ3C131</accession>
<protein>
    <recommendedName>
        <fullName evidence="4">Stress-induced acidophilic repeat motif-containing protein</fullName>
    </recommendedName>
</protein>
<organism evidence="2 3">
    <name type="scientific">Cognatilysobacter xinjiangensis</name>
    <dbReference type="NCBI Taxonomy" id="546892"/>
    <lineage>
        <taxon>Bacteria</taxon>
        <taxon>Pseudomonadati</taxon>
        <taxon>Pseudomonadota</taxon>
        <taxon>Gammaproteobacteria</taxon>
        <taxon>Lysobacterales</taxon>
        <taxon>Lysobacteraceae</taxon>
        <taxon>Cognatilysobacter</taxon>
    </lineage>
</organism>
<feature type="compositionally biased region" description="Basic and acidic residues" evidence="1">
    <location>
        <begin position="33"/>
        <end position="55"/>
    </location>
</feature>
<evidence type="ECO:0000313" key="3">
    <source>
        <dbReference type="Proteomes" id="UP000643403"/>
    </source>
</evidence>
<gene>
    <name evidence="2" type="ORF">GCM10008101_17270</name>
</gene>
<evidence type="ECO:0000256" key="1">
    <source>
        <dbReference type="SAM" id="MobiDB-lite"/>
    </source>
</evidence>
<keyword evidence="3" id="KW-1185">Reference proteome</keyword>
<proteinExistence type="predicted"/>
<feature type="region of interest" description="Disordered" evidence="1">
    <location>
        <begin position="1"/>
        <end position="83"/>
    </location>
</feature>
<dbReference type="Proteomes" id="UP000643403">
    <property type="component" value="Unassembled WGS sequence"/>
</dbReference>
<evidence type="ECO:0008006" key="4">
    <source>
        <dbReference type="Google" id="ProtNLM"/>
    </source>
</evidence>
<feature type="compositionally biased region" description="Polar residues" evidence="1">
    <location>
        <begin position="1"/>
        <end position="14"/>
    </location>
</feature>
<dbReference type="EMBL" id="BMXY01000002">
    <property type="protein sequence ID" value="GGZ64217.1"/>
    <property type="molecule type" value="Genomic_DNA"/>
</dbReference>
<sequence>MNRDSSFTSNSGTAEGQREPYSGPGEGRAAQNRLHDVELDDRGESMEDQQRDRSSKGVAGGYDDSVATRKDANPDRSGTARGD</sequence>
<dbReference type="RefSeq" id="WP_189449027.1">
    <property type="nucleotide sequence ID" value="NZ_BMXY01000002.1"/>
</dbReference>